<sequence>MPETANDFIIYSKVIVNGGKIPAKYTCDGEDISPQLSWSGAPAGTVSYALIVDDPDAPGKEFTHWVVYNLPADMVELEEGMAAFEIIKKGGSQGKNDLGMQGYGGPCPPKGKPHRYRFRIYALDTKLDLPSGVTKNNVMSLMKRHILAEAGIVGLYKRV</sequence>
<dbReference type="CDD" id="cd00865">
    <property type="entry name" value="PEBP_bact_arch"/>
    <property type="match status" value="1"/>
</dbReference>
<dbReference type="InterPro" id="IPR008914">
    <property type="entry name" value="PEBP"/>
</dbReference>
<dbReference type="PANTHER" id="PTHR30289">
    <property type="entry name" value="UNCHARACTERIZED PROTEIN YBCL-RELATED"/>
    <property type="match status" value="1"/>
</dbReference>
<dbReference type="SUPFAM" id="SSF49777">
    <property type="entry name" value="PEBP-like"/>
    <property type="match status" value="1"/>
</dbReference>
<accession>A0AAP2W840</accession>
<keyword evidence="1" id="KW-0649">Protein kinase inhibitor</keyword>
<dbReference type="GO" id="GO:0004860">
    <property type="term" value="F:protein kinase inhibitor activity"/>
    <property type="evidence" value="ECO:0007669"/>
    <property type="project" value="UniProtKB-KW"/>
</dbReference>
<dbReference type="NCBIfam" id="TIGR00481">
    <property type="entry name" value="YbhB/YbcL family Raf kinase inhibitor-like protein"/>
    <property type="match status" value="1"/>
</dbReference>
<evidence type="ECO:0000313" key="1">
    <source>
        <dbReference type="EMBL" id="MCD1295874.1"/>
    </source>
</evidence>
<dbReference type="AlphaFoldDB" id="A0AAP2W840"/>
<dbReference type="PANTHER" id="PTHR30289:SF1">
    <property type="entry name" value="PEBP (PHOSPHATIDYLETHANOLAMINE-BINDING PROTEIN) FAMILY PROTEIN"/>
    <property type="match status" value="1"/>
</dbReference>
<protein>
    <submittedName>
        <fullName evidence="1">YbhB/YbcL family Raf kinase inhibitor-like protein</fullName>
    </submittedName>
</protein>
<keyword evidence="2" id="KW-1185">Reference proteome</keyword>
<dbReference type="Proteomes" id="UP001320159">
    <property type="component" value="Unassembled WGS sequence"/>
</dbReference>
<evidence type="ECO:0000313" key="2">
    <source>
        <dbReference type="Proteomes" id="UP001320159"/>
    </source>
</evidence>
<dbReference type="InterPro" id="IPR005247">
    <property type="entry name" value="YbhB_YbcL/LppC-like"/>
</dbReference>
<dbReference type="InterPro" id="IPR036610">
    <property type="entry name" value="PEBP-like_sf"/>
</dbReference>
<dbReference type="EMBL" id="PGCK01000011">
    <property type="protein sequence ID" value="MCD1295874.1"/>
    <property type="molecule type" value="Genomic_DNA"/>
</dbReference>
<reference evidence="1 2" key="1">
    <citation type="submission" date="2017-11" db="EMBL/GenBank/DDBJ databases">
        <title>Isolation and Characterization of Family Methanocellaceae Species from Potential Methane Hydrate Area Offshore Southwestern Taiwan.</title>
        <authorList>
            <person name="Zhang W.-L."/>
            <person name="Chen W.-C."/>
            <person name="Lai M.-C."/>
            <person name="Chen S.-C."/>
        </authorList>
    </citation>
    <scope>NUCLEOTIDE SEQUENCE [LARGE SCALE GENOMIC DNA]</scope>
    <source>
        <strain evidence="1 2">CWC-04</strain>
    </source>
</reference>
<name>A0AAP2W840_9EURY</name>
<dbReference type="RefSeq" id="WP_230742730.1">
    <property type="nucleotide sequence ID" value="NZ_PGCK01000011.1"/>
</dbReference>
<dbReference type="Pfam" id="PF01161">
    <property type="entry name" value="PBP"/>
    <property type="match status" value="1"/>
</dbReference>
<organism evidence="1 2">
    <name type="scientific">Methanooceanicella nereidis</name>
    <dbReference type="NCBI Taxonomy" id="2052831"/>
    <lineage>
        <taxon>Archaea</taxon>
        <taxon>Methanobacteriati</taxon>
        <taxon>Methanobacteriota</taxon>
        <taxon>Stenosarchaea group</taxon>
        <taxon>Methanomicrobia</taxon>
        <taxon>Methanocellales</taxon>
        <taxon>Methanocellaceae</taxon>
        <taxon>Methanooceanicella</taxon>
    </lineage>
</organism>
<comment type="caution">
    <text evidence="1">The sequence shown here is derived from an EMBL/GenBank/DDBJ whole genome shotgun (WGS) entry which is preliminary data.</text>
</comment>
<proteinExistence type="predicted"/>
<dbReference type="Gene3D" id="3.90.280.10">
    <property type="entry name" value="PEBP-like"/>
    <property type="match status" value="1"/>
</dbReference>
<gene>
    <name evidence="1" type="ORF">CUJ83_12795</name>
</gene>